<protein>
    <submittedName>
        <fullName evidence="1">Uncharacterized protein</fullName>
    </submittedName>
</protein>
<dbReference type="GeneID" id="85435625"/>
<dbReference type="RefSeq" id="XP_060414520.1">
    <property type="nucleotide sequence ID" value="XM_060551385.1"/>
</dbReference>
<evidence type="ECO:0000313" key="2">
    <source>
        <dbReference type="Proteomes" id="UP001230504"/>
    </source>
</evidence>
<dbReference type="Proteomes" id="UP001230504">
    <property type="component" value="Unassembled WGS sequence"/>
</dbReference>
<organism evidence="1 2">
    <name type="scientific">Colletotrichum navitas</name>
    <dbReference type="NCBI Taxonomy" id="681940"/>
    <lineage>
        <taxon>Eukaryota</taxon>
        <taxon>Fungi</taxon>
        <taxon>Dikarya</taxon>
        <taxon>Ascomycota</taxon>
        <taxon>Pezizomycotina</taxon>
        <taxon>Sordariomycetes</taxon>
        <taxon>Hypocreomycetidae</taxon>
        <taxon>Glomerellales</taxon>
        <taxon>Glomerellaceae</taxon>
        <taxon>Colletotrichum</taxon>
        <taxon>Colletotrichum graminicola species complex</taxon>
    </lineage>
</organism>
<gene>
    <name evidence="1" type="ORF">LY79DRAFT_190633</name>
</gene>
<sequence>MAGSAALSWGCFSCAIQVRAIRNGRACHADVWMSRRTGGGCHNERSLGELQQRGERMRDGRLGNPSHRYAVISVSVETLTDIVSLTLREGGLPTPNRDAFLVGAYGDPVRCAEQIQSAEATLPSPGLSLKVCSNRRHLCSPGDWHSRLTSLQHFPFCFFFLFLPTGDWHETAQVKTKNENK</sequence>
<keyword evidence="2" id="KW-1185">Reference proteome</keyword>
<reference evidence="1" key="1">
    <citation type="submission" date="2021-06" db="EMBL/GenBank/DDBJ databases">
        <title>Comparative genomics, transcriptomics and evolutionary studies reveal genomic signatures of adaptation to plant cell wall in hemibiotrophic fungi.</title>
        <authorList>
            <consortium name="DOE Joint Genome Institute"/>
            <person name="Baroncelli R."/>
            <person name="Diaz J.F."/>
            <person name="Benocci T."/>
            <person name="Peng M."/>
            <person name="Battaglia E."/>
            <person name="Haridas S."/>
            <person name="Andreopoulos W."/>
            <person name="Labutti K."/>
            <person name="Pangilinan J."/>
            <person name="Floch G.L."/>
            <person name="Makela M.R."/>
            <person name="Henrissat B."/>
            <person name="Grigoriev I.V."/>
            <person name="Crouch J.A."/>
            <person name="De Vries R.P."/>
            <person name="Sukno S.A."/>
            <person name="Thon M.R."/>
        </authorList>
    </citation>
    <scope>NUCLEOTIDE SEQUENCE</scope>
    <source>
        <strain evidence="1">CBS 125086</strain>
    </source>
</reference>
<dbReference type="AlphaFoldDB" id="A0AAD8V652"/>
<comment type="caution">
    <text evidence="1">The sequence shown here is derived from an EMBL/GenBank/DDBJ whole genome shotgun (WGS) entry which is preliminary data.</text>
</comment>
<accession>A0AAD8V652</accession>
<evidence type="ECO:0000313" key="1">
    <source>
        <dbReference type="EMBL" id="KAK1593196.1"/>
    </source>
</evidence>
<name>A0AAD8V652_9PEZI</name>
<dbReference type="EMBL" id="JAHLJV010000027">
    <property type="protein sequence ID" value="KAK1593196.1"/>
    <property type="molecule type" value="Genomic_DNA"/>
</dbReference>
<proteinExistence type="predicted"/>